<evidence type="ECO:0000256" key="1">
    <source>
        <dbReference type="SAM" id="MobiDB-lite"/>
    </source>
</evidence>
<dbReference type="AlphaFoldDB" id="A0A0L0NKZ4"/>
<proteinExistence type="predicted"/>
<comment type="caution">
    <text evidence="2">The sequence shown here is derived from an EMBL/GenBank/DDBJ whole genome shotgun (WGS) entry which is preliminary data.</text>
</comment>
<dbReference type="InterPro" id="IPR029058">
    <property type="entry name" value="AB_hydrolase_fold"/>
</dbReference>
<reference evidence="2 3" key="1">
    <citation type="journal article" date="2015" name="BMC Genomics">
        <title>The genome of the truffle-parasite Tolypocladium ophioglossoides and the evolution of antifungal peptaibiotics.</title>
        <authorList>
            <person name="Quandt C.A."/>
            <person name="Bushley K.E."/>
            <person name="Spatafora J.W."/>
        </authorList>
    </citation>
    <scope>NUCLEOTIDE SEQUENCE [LARGE SCALE GENOMIC DNA]</scope>
    <source>
        <strain evidence="2 3">CBS 100239</strain>
    </source>
</reference>
<sequence length="242" mass="26712">MHHIAGEGGKKKAPFNRAMVQGPGWQTVLDMPGIWKRTFATASRLRTVRSPTAPTRGPVRRDPGPDARPHSHEGIAYIQPDVDTDAEITAKVRTAPPGIPKEDVGHILTALYPPPSKTDLYKIGNERGVLLSSELVFDCNTRYLGTAFKTETWNHRFQAPPGTHGENVPCTFYNSETDQTDAKLARDMPLYLTKFVQFGSPNARGSLPKWPVYGNGAKLTTSGLEGVGKDVDETRNKRCECW</sequence>
<accession>A0A0L0NKZ4</accession>
<dbReference type="STRING" id="1163406.A0A0L0NKZ4"/>
<dbReference type="EMBL" id="LFRF01000001">
    <property type="protein sequence ID" value="KND94719.1"/>
    <property type="molecule type" value="Genomic_DNA"/>
</dbReference>
<dbReference type="SUPFAM" id="SSF53474">
    <property type="entry name" value="alpha/beta-Hydrolases"/>
    <property type="match status" value="1"/>
</dbReference>
<dbReference type="OrthoDB" id="408631at2759"/>
<organism evidence="2 3">
    <name type="scientific">Tolypocladium ophioglossoides (strain CBS 100239)</name>
    <name type="common">Snaketongue truffleclub</name>
    <name type="synonym">Elaphocordyceps ophioglossoides</name>
    <dbReference type="NCBI Taxonomy" id="1163406"/>
    <lineage>
        <taxon>Eukaryota</taxon>
        <taxon>Fungi</taxon>
        <taxon>Dikarya</taxon>
        <taxon>Ascomycota</taxon>
        <taxon>Pezizomycotina</taxon>
        <taxon>Sordariomycetes</taxon>
        <taxon>Hypocreomycetidae</taxon>
        <taxon>Hypocreales</taxon>
        <taxon>Ophiocordycipitaceae</taxon>
        <taxon>Tolypocladium</taxon>
    </lineage>
</organism>
<evidence type="ECO:0000313" key="2">
    <source>
        <dbReference type="EMBL" id="KND94719.1"/>
    </source>
</evidence>
<dbReference type="Gene3D" id="3.40.50.1820">
    <property type="entry name" value="alpha/beta hydrolase"/>
    <property type="match status" value="1"/>
</dbReference>
<gene>
    <name evidence="2" type="ORF">TOPH_00296</name>
</gene>
<feature type="compositionally biased region" description="Basic and acidic residues" evidence="1">
    <location>
        <begin position="59"/>
        <end position="70"/>
    </location>
</feature>
<name>A0A0L0NKZ4_TOLOC</name>
<dbReference type="Proteomes" id="UP000036947">
    <property type="component" value="Unassembled WGS sequence"/>
</dbReference>
<evidence type="ECO:0000313" key="3">
    <source>
        <dbReference type="Proteomes" id="UP000036947"/>
    </source>
</evidence>
<keyword evidence="3" id="KW-1185">Reference proteome</keyword>
<feature type="region of interest" description="Disordered" evidence="1">
    <location>
        <begin position="47"/>
        <end position="70"/>
    </location>
</feature>
<protein>
    <submittedName>
        <fullName evidence="2">Uncharacterized protein</fullName>
    </submittedName>
</protein>